<comment type="caution">
    <text evidence="1">The sequence shown here is derived from an EMBL/GenBank/DDBJ whole genome shotgun (WGS) entry which is preliminary data.</text>
</comment>
<proteinExistence type="predicted"/>
<dbReference type="AlphaFoldDB" id="A0AA39J7I8"/>
<dbReference type="InterPro" id="IPR036537">
    <property type="entry name" value="Adaptor_Cbl_N_dom_sf"/>
</dbReference>
<dbReference type="Proteomes" id="UP001175226">
    <property type="component" value="Unassembled WGS sequence"/>
</dbReference>
<organism evidence="1 2">
    <name type="scientific">Armillaria borealis</name>
    <dbReference type="NCBI Taxonomy" id="47425"/>
    <lineage>
        <taxon>Eukaryota</taxon>
        <taxon>Fungi</taxon>
        <taxon>Dikarya</taxon>
        <taxon>Basidiomycota</taxon>
        <taxon>Agaricomycotina</taxon>
        <taxon>Agaricomycetes</taxon>
        <taxon>Agaricomycetidae</taxon>
        <taxon>Agaricales</taxon>
        <taxon>Marasmiineae</taxon>
        <taxon>Physalacriaceae</taxon>
        <taxon>Armillaria</taxon>
    </lineage>
</organism>
<gene>
    <name evidence="1" type="ORF">EV421DRAFT_1739707</name>
</gene>
<name>A0AA39J7I8_9AGAR</name>
<dbReference type="GO" id="GO:0007166">
    <property type="term" value="P:cell surface receptor signaling pathway"/>
    <property type="evidence" value="ECO:0007669"/>
    <property type="project" value="InterPro"/>
</dbReference>
<evidence type="ECO:0000313" key="2">
    <source>
        <dbReference type="Proteomes" id="UP001175226"/>
    </source>
</evidence>
<dbReference type="Gene3D" id="1.20.930.20">
    <property type="entry name" value="Adaptor protein Cbl, N-terminal domain"/>
    <property type="match status" value="1"/>
</dbReference>
<protein>
    <submittedName>
        <fullName evidence="1">Uncharacterized protein</fullName>
    </submittedName>
</protein>
<reference evidence="1" key="1">
    <citation type="submission" date="2023-06" db="EMBL/GenBank/DDBJ databases">
        <authorList>
            <consortium name="Lawrence Berkeley National Laboratory"/>
            <person name="Ahrendt S."/>
            <person name="Sahu N."/>
            <person name="Indic B."/>
            <person name="Wong-Bajracharya J."/>
            <person name="Merenyi Z."/>
            <person name="Ke H.-M."/>
            <person name="Monk M."/>
            <person name="Kocsube S."/>
            <person name="Drula E."/>
            <person name="Lipzen A."/>
            <person name="Balint B."/>
            <person name="Henrissat B."/>
            <person name="Andreopoulos B."/>
            <person name="Martin F.M."/>
            <person name="Harder C.B."/>
            <person name="Rigling D."/>
            <person name="Ford K.L."/>
            <person name="Foster G.D."/>
            <person name="Pangilinan J."/>
            <person name="Papanicolaou A."/>
            <person name="Barry K."/>
            <person name="LaButti K."/>
            <person name="Viragh M."/>
            <person name="Koriabine M."/>
            <person name="Yan M."/>
            <person name="Riley R."/>
            <person name="Champramary S."/>
            <person name="Plett K.L."/>
            <person name="Tsai I.J."/>
            <person name="Slot J."/>
            <person name="Sipos G."/>
            <person name="Plett J."/>
            <person name="Nagy L.G."/>
            <person name="Grigoriev I.V."/>
        </authorList>
    </citation>
    <scope>NUCLEOTIDE SEQUENCE</scope>
    <source>
        <strain evidence="1">FPL87.14</strain>
    </source>
</reference>
<keyword evidence="2" id="KW-1185">Reference proteome</keyword>
<dbReference type="EMBL" id="JAUEPT010000056">
    <property type="protein sequence ID" value="KAK0436254.1"/>
    <property type="molecule type" value="Genomic_DNA"/>
</dbReference>
<accession>A0AA39J7I8</accession>
<evidence type="ECO:0000313" key="1">
    <source>
        <dbReference type="EMBL" id="KAK0436254.1"/>
    </source>
</evidence>
<sequence>MPALNVCLQVANIAEASGVPYLEKLAKIAVAVFELLEKKGKNKKDAKELSESIANTIIVIDTLVRMHGERAGLYFEDICGAMAEYLDGIAQDLKAAQRKQRDIRGLFNIDEFRDAIQVYRKRVNDLKTDFSIHLMGDCIAKVIQVHSVVQDLKNGAEMRPTDLLDEKPNTLKRLAQDIMYDVLITISISEYSISSTMYKFS</sequence>